<protein>
    <recommendedName>
        <fullName evidence="4">BTB domain-containing protein</fullName>
    </recommendedName>
</protein>
<feature type="region of interest" description="Disordered" evidence="1">
    <location>
        <begin position="106"/>
        <end position="129"/>
    </location>
</feature>
<evidence type="ECO:0008006" key="4">
    <source>
        <dbReference type="Google" id="ProtNLM"/>
    </source>
</evidence>
<evidence type="ECO:0000313" key="3">
    <source>
        <dbReference type="Proteomes" id="UP000521943"/>
    </source>
</evidence>
<dbReference type="EMBL" id="JACGCI010000025">
    <property type="protein sequence ID" value="KAF6756739.1"/>
    <property type="molecule type" value="Genomic_DNA"/>
</dbReference>
<proteinExistence type="predicted"/>
<feature type="region of interest" description="Disordered" evidence="1">
    <location>
        <begin position="1"/>
        <end position="20"/>
    </location>
</feature>
<feature type="compositionally biased region" description="Basic and acidic residues" evidence="1">
    <location>
        <begin position="114"/>
        <end position="129"/>
    </location>
</feature>
<name>A0A8H6M8D3_9AGAR</name>
<reference evidence="2 3" key="1">
    <citation type="submission" date="2020-07" db="EMBL/GenBank/DDBJ databases">
        <title>Comparative genomics of pyrophilous fungi reveals a link between fire events and developmental genes.</title>
        <authorList>
            <consortium name="DOE Joint Genome Institute"/>
            <person name="Steindorff A.S."/>
            <person name="Carver A."/>
            <person name="Calhoun S."/>
            <person name="Stillman K."/>
            <person name="Liu H."/>
            <person name="Lipzen A."/>
            <person name="Pangilinan J."/>
            <person name="Labutti K."/>
            <person name="Bruns T.D."/>
            <person name="Grigoriev I.V."/>
        </authorList>
    </citation>
    <scope>NUCLEOTIDE SEQUENCE [LARGE SCALE GENOMIC DNA]</scope>
    <source>
        <strain evidence="2 3">CBS 144469</strain>
    </source>
</reference>
<dbReference type="AlphaFoldDB" id="A0A8H6M8D3"/>
<evidence type="ECO:0000256" key="1">
    <source>
        <dbReference type="SAM" id="MobiDB-lite"/>
    </source>
</evidence>
<feature type="compositionally biased region" description="Basic and acidic residues" evidence="1">
    <location>
        <begin position="1"/>
        <end position="12"/>
    </location>
</feature>
<accession>A0A8H6M8D3</accession>
<gene>
    <name evidence="2" type="ORF">DFP72DRAFT_963943</name>
</gene>
<evidence type="ECO:0000313" key="2">
    <source>
        <dbReference type="EMBL" id="KAF6756739.1"/>
    </source>
</evidence>
<sequence length="354" mass="39679">MRQRRRTPDKVTRTPRPPRGQRALIEESYKLTITFLRLPFAYRVAPMSNPHEAFGNITTSPGQANSSLKQGRFNHETVAFEVEGFSHRVCRYGFEKWSQSGFPDMFASTSPEGPNEHAESGGFRDGEATDKPIKLSGCTNAEFESLIEVMYPLQLSGPPTLSKEQWVGVLKLSRLWDMPEVATVAIERLSAMDLKAVEKINLGKAHGVPAWLKEGYTILVDDLSKASLKEMTVLGWETAFRILWARDKISRLREVTPNAGGYWVSSDSLLCGYCYRNWSYQHKVPNAQTRCPNASCNQFYTSNGHGVVIINPSTALRSTAPLLDDKAKIVAEKVSEVFEEELKEAELRNTKSTA</sequence>
<dbReference type="Proteomes" id="UP000521943">
    <property type="component" value="Unassembled WGS sequence"/>
</dbReference>
<organism evidence="2 3">
    <name type="scientific">Ephemerocybe angulata</name>
    <dbReference type="NCBI Taxonomy" id="980116"/>
    <lineage>
        <taxon>Eukaryota</taxon>
        <taxon>Fungi</taxon>
        <taxon>Dikarya</taxon>
        <taxon>Basidiomycota</taxon>
        <taxon>Agaricomycotina</taxon>
        <taxon>Agaricomycetes</taxon>
        <taxon>Agaricomycetidae</taxon>
        <taxon>Agaricales</taxon>
        <taxon>Agaricineae</taxon>
        <taxon>Psathyrellaceae</taxon>
        <taxon>Ephemerocybe</taxon>
    </lineage>
</organism>
<keyword evidence="3" id="KW-1185">Reference proteome</keyword>
<comment type="caution">
    <text evidence="2">The sequence shown here is derived from an EMBL/GenBank/DDBJ whole genome shotgun (WGS) entry which is preliminary data.</text>
</comment>